<dbReference type="PANTHER" id="PTHR26453">
    <property type="entry name" value="OLFACTORY RECEPTOR"/>
    <property type="match status" value="1"/>
</dbReference>
<keyword evidence="6 12" id="KW-1133">Transmembrane helix</keyword>
<evidence type="ECO:0000256" key="8">
    <source>
        <dbReference type="ARBA" id="ARBA00023136"/>
    </source>
</evidence>
<evidence type="ECO:0000259" key="13">
    <source>
        <dbReference type="PROSITE" id="PS50262"/>
    </source>
</evidence>
<feature type="domain" description="G-protein coupled receptors family 1 profile" evidence="13">
    <location>
        <begin position="41"/>
        <end position="290"/>
    </location>
</feature>
<dbReference type="GeneID" id="110586962"/>
<keyword evidence="8 12" id="KW-0472">Membrane</keyword>
<dbReference type="SUPFAM" id="SSF81321">
    <property type="entry name" value="Family A G protein-coupled receptor-like"/>
    <property type="match status" value="1"/>
</dbReference>
<evidence type="ECO:0000256" key="1">
    <source>
        <dbReference type="ARBA" id="ARBA00004651"/>
    </source>
</evidence>
<evidence type="ECO:0000313" key="15">
    <source>
        <dbReference type="RefSeq" id="XP_021552927.1"/>
    </source>
</evidence>
<accession>A0A2Y9HMS9</accession>
<evidence type="ECO:0000313" key="14">
    <source>
        <dbReference type="Proteomes" id="UP000248481"/>
    </source>
</evidence>
<evidence type="ECO:0000256" key="2">
    <source>
        <dbReference type="ARBA" id="ARBA00022475"/>
    </source>
</evidence>
<evidence type="ECO:0000256" key="11">
    <source>
        <dbReference type="SAM" id="MobiDB-lite"/>
    </source>
</evidence>
<evidence type="ECO:0000256" key="6">
    <source>
        <dbReference type="ARBA" id="ARBA00022989"/>
    </source>
</evidence>
<proteinExistence type="predicted"/>
<feature type="region of interest" description="Disordered" evidence="11">
    <location>
        <begin position="330"/>
        <end position="350"/>
    </location>
</feature>
<dbReference type="RefSeq" id="XP_021552927.1">
    <property type="nucleotide sequence ID" value="XM_021697252.1"/>
</dbReference>
<dbReference type="GO" id="GO:0005886">
    <property type="term" value="C:plasma membrane"/>
    <property type="evidence" value="ECO:0007669"/>
    <property type="project" value="UniProtKB-SubCell"/>
</dbReference>
<gene>
    <name evidence="15" type="primary">LOC110586962</name>
</gene>
<organism evidence="14 15">
    <name type="scientific">Neomonachus schauinslandi</name>
    <name type="common">Hawaiian monk seal</name>
    <name type="synonym">Monachus schauinslandi</name>
    <dbReference type="NCBI Taxonomy" id="29088"/>
    <lineage>
        <taxon>Eukaryota</taxon>
        <taxon>Metazoa</taxon>
        <taxon>Chordata</taxon>
        <taxon>Craniata</taxon>
        <taxon>Vertebrata</taxon>
        <taxon>Euteleostomi</taxon>
        <taxon>Mammalia</taxon>
        <taxon>Eutheria</taxon>
        <taxon>Laurasiatheria</taxon>
        <taxon>Carnivora</taxon>
        <taxon>Caniformia</taxon>
        <taxon>Pinnipedia</taxon>
        <taxon>Phocidae</taxon>
        <taxon>Monachinae</taxon>
        <taxon>Monachini</taxon>
        <taxon>Neomonachus</taxon>
    </lineage>
</organism>
<keyword evidence="2" id="KW-1003">Cell membrane</keyword>
<dbReference type="PRINTS" id="PR00245">
    <property type="entry name" value="OLFACTORYR"/>
</dbReference>
<keyword evidence="5" id="KW-0552">Olfaction</keyword>
<feature type="transmembrane region" description="Helical" evidence="12">
    <location>
        <begin position="60"/>
        <end position="82"/>
    </location>
</feature>
<keyword evidence="7" id="KW-0297">G-protein coupled receptor</keyword>
<feature type="transmembrane region" description="Helical" evidence="12">
    <location>
        <begin position="102"/>
        <end position="120"/>
    </location>
</feature>
<dbReference type="PROSITE" id="PS50262">
    <property type="entry name" value="G_PROTEIN_RECEP_F1_2"/>
    <property type="match status" value="1"/>
</dbReference>
<keyword evidence="3" id="KW-0716">Sensory transduction</keyword>
<dbReference type="InterPro" id="IPR000725">
    <property type="entry name" value="Olfact_rcpt"/>
</dbReference>
<dbReference type="AlphaFoldDB" id="A0A2Y9HMS9"/>
<sequence length="425" mass="46671">MKHMNESFPEDFILMGFTKYPWLDLPLFFALLISYTFTLLGNIAITLVSQLDSQLQSPVYFFLTILSFLDLCFTTITVPQMLFNLGGPNKNITYLGCMAQAYIFHWLGCTECVLLGIMALDHYMAVCKPLRCSVIMHPKHCLQLSSTAWLVGLANSLLQSTLTVQLPLCGNQELDHFFCELPGLIKMACVDTMINEVTLAVAATFLIMGPLSMILVSYSCIAQAVFRIPSTDKRLKAFNTCSSHLLVVSLFYGPGTYIYMQPSGDSPQDLTKALTLFYCVITPMANPSIYTPRNKDVKGALRRLLRGAILSKRFGSSSAYKDLEGHGVFLLPDNPQRNTNRRPASRSGARTSACLRWARAVAAVAETGGPALARGARSCARRRRSEAPRAVRAAGGGSLVNTSPPPARLGGSGLQRRREAEDFGV</sequence>
<dbReference type="Pfam" id="PF13853">
    <property type="entry name" value="7tm_4"/>
    <property type="match status" value="1"/>
</dbReference>
<dbReference type="Gene3D" id="1.20.1070.10">
    <property type="entry name" value="Rhodopsin 7-helix transmembrane proteins"/>
    <property type="match status" value="1"/>
</dbReference>
<keyword evidence="4 12" id="KW-0812">Transmembrane</keyword>
<dbReference type="Proteomes" id="UP000248481">
    <property type="component" value="Chromosome 8"/>
</dbReference>
<dbReference type="CDD" id="cd15947">
    <property type="entry name" value="7tmA_OR2B-like"/>
    <property type="match status" value="1"/>
</dbReference>
<protein>
    <submittedName>
        <fullName evidence="15">Olfactory receptor 2B11-like</fullName>
    </submittedName>
</protein>
<keyword evidence="10" id="KW-0807">Transducer</keyword>
<dbReference type="KEGG" id="nsu:110586962"/>
<evidence type="ECO:0000256" key="9">
    <source>
        <dbReference type="ARBA" id="ARBA00023170"/>
    </source>
</evidence>
<evidence type="ECO:0000256" key="5">
    <source>
        <dbReference type="ARBA" id="ARBA00022725"/>
    </source>
</evidence>
<dbReference type="InterPro" id="IPR017452">
    <property type="entry name" value="GPCR_Rhodpsn_7TM"/>
</dbReference>
<evidence type="ECO:0000256" key="7">
    <source>
        <dbReference type="ARBA" id="ARBA00023040"/>
    </source>
</evidence>
<reference evidence="15" key="1">
    <citation type="submission" date="2025-08" db="UniProtKB">
        <authorList>
            <consortium name="RefSeq"/>
        </authorList>
    </citation>
    <scope>IDENTIFICATION</scope>
    <source>
        <tissue evidence="15">Blood</tissue>
    </source>
</reference>
<comment type="subcellular location">
    <subcellularLocation>
        <location evidence="1">Cell membrane</location>
        <topology evidence="1">Multi-pass membrane protein</topology>
    </subcellularLocation>
</comment>
<dbReference type="FunFam" id="1.20.1070.10:FF:000005">
    <property type="entry name" value="Olfactory receptor"/>
    <property type="match status" value="1"/>
</dbReference>
<keyword evidence="9" id="KW-0675">Receptor</keyword>
<feature type="transmembrane region" description="Helical" evidence="12">
    <location>
        <begin position="27"/>
        <end position="48"/>
    </location>
</feature>
<feature type="compositionally biased region" description="Basic and acidic residues" evidence="11">
    <location>
        <begin position="416"/>
        <end position="425"/>
    </location>
</feature>
<evidence type="ECO:0000256" key="12">
    <source>
        <dbReference type="SAM" id="Phobius"/>
    </source>
</evidence>
<evidence type="ECO:0000256" key="10">
    <source>
        <dbReference type="ARBA" id="ARBA00023224"/>
    </source>
</evidence>
<evidence type="ECO:0000256" key="3">
    <source>
        <dbReference type="ARBA" id="ARBA00022606"/>
    </source>
</evidence>
<dbReference type="GO" id="GO:0004984">
    <property type="term" value="F:olfactory receptor activity"/>
    <property type="evidence" value="ECO:0007669"/>
    <property type="project" value="InterPro"/>
</dbReference>
<evidence type="ECO:0000256" key="4">
    <source>
        <dbReference type="ARBA" id="ARBA00022692"/>
    </source>
</evidence>
<keyword evidence="14" id="KW-1185">Reference proteome</keyword>
<dbReference type="InParanoid" id="A0A2Y9HMS9"/>
<dbReference type="GO" id="GO:0004930">
    <property type="term" value="F:G protein-coupled receptor activity"/>
    <property type="evidence" value="ECO:0007669"/>
    <property type="project" value="UniProtKB-KW"/>
</dbReference>
<feature type="region of interest" description="Disordered" evidence="11">
    <location>
        <begin position="375"/>
        <end position="425"/>
    </location>
</feature>
<feature type="transmembrane region" description="Helical" evidence="12">
    <location>
        <begin position="200"/>
        <end position="226"/>
    </location>
</feature>
<name>A0A2Y9HMS9_NEOSC</name>